<reference evidence="3" key="1">
    <citation type="submission" date="2020-10" db="EMBL/GenBank/DDBJ databases">
        <authorList>
            <person name="Castelo-Branco R."/>
            <person name="Eusebio N."/>
            <person name="Adriana R."/>
            <person name="Vieira A."/>
            <person name="Brugerolle De Fraissinette N."/>
            <person name="Rezende De Castro R."/>
            <person name="Schneider M.P."/>
            <person name="Vasconcelos V."/>
            <person name="Leao P.N."/>
        </authorList>
    </citation>
    <scope>NUCLEOTIDE SEQUENCE</scope>
    <source>
        <strain evidence="3">LEGE 07310</strain>
    </source>
</reference>
<keyword evidence="2" id="KW-0472">Membrane</keyword>
<dbReference type="Proteomes" id="UP000636505">
    <property type="component" value="Unassembled WGS sequence"/>
</dbReference>
<feature type="transmembrane region" description="Helical" evidence="2">
    <location>
        <begin position="80"/>
        <end position="98"/>
    </location>
</feature>
<dbReference type="EMBL" id="JADEXG010000009">
    <property type="protein sequence ID" value="MBE9076843.1"/>
    <property type="molecule type" value="Genomic_DNA"/>
</dbReference>
<dbReference type="InterPro" id="IPR007404">
    <property type="entry name" value="YdjM-like"/>
</dbReference>
<feature type="compositionally biased region" description="Polar residues" evidence="1">
    <location>
        <begin position="168"/>
        <end position="179"/>
    </location>
</feature>
<keyword evidence="3" id="KW-0378">Hydrolase</keyword>
<keyword evidence="4" id="KW-1185">Reference proteome</keyword>
<organism evidence="3 4">
    <name type="scientific">Vasconcelosia minhoensis LEGE 07310</name>
    <dbReference type="NCBI Taxonomy" id="915328"/>
    <lineage>
        <taxon>Bacteria</taxon>
        <taxon>Bacillati</taxon>
        <taxon>Cyanobacteriota</taxon>
        <taxon>Cyanophyceae</taxon>
        <taxon>Nodosilineales</taxon>
        <taxon>Cymatolegaceae</taxon>
        <taxon>Vasconcelosia</taxon>
        <taxon>Vasconcelosia minhoensis</taxon>
    </lineage>
</organism>
<comment type="caution">
    <text evidence="3">The sequence shown here is derived from an EMBL/GenBank/DDBJ whole genome shotgun (WGS) entry which is preliminary data.</text>
</comment>
<sequence>MPSPIAHSTTGYAIAAFLRTVTRGRLSVSPGYAILIANAPDLDFVLQILTGERYHRTFTHSLTLAIAIAASFAYVTRKDAFKSIFWLTLTIYGSHLGLDMLSQGGQGIQLFWPWLTTDIISPIAVFPSVRHGLGLWSATHLIFISFETLYSLLLLKLLRRWQAAQQPLKRSSKGNQKNKITPHRKHM</sequence>
<dbReference type="GO" id="GO:0016787">
    <property type="term" value="F:hydrolase activity"/>
    <property type="evidence" value="ECO:0007669"/>
    <property type="project" value="UniProtKB-KW"/>
</dbReference>
<feature type="transmembrane region" description="Helical" evidence="2">
    <location>
        <begin position="135"/>
        <end position="155"/>
    </location>
</feature>
<dbReference type="Pfam" id="PF04307">
    <property type="entry name" value="YdjM"/>
    <property type="match status" value="1"/>
</dbReference>
<gene>
    <name evidence="3" type="ORF">IQ241_05960</name>
</gene>
<name>A0A8J7AG15_9CYAN</name>
<keyword evidence="2" id="KW-0812">Transmembrane</keyword>
<dbReference type="RefSeq" id="WP_193905498.1">
    <property type="nucleotide sequence ID" value="NZ_JADEXG010000009.1"/>
</dbReference>
<proteinExistence type="predicted"/>
<protein>
    <submittedName>
        <fullName evidence="3">Metal-dependent hydrolase</fullName>
    </submittedName>
</protein>
<evidence type="ECO:0000256" key="2">
    <source>
        <dbReference type="SAM" id="Phobius"/>
    </source>
</evidence>
<evidence type="ECO:0000313" key="3">
    <source>
        <dbReference type="EMBL" id="MBE9076843.1"/>
    </source>
</evidence>
<accession>A0A8J7AG15</accession>
<feature type="transmembrane region" description="Helical" evidence="2">
    <location>
        <begin position="57"/>
        <end position="74"/>
    </location>
</feature>
<feature type="region of interest" description="Disordered" evidence="1">
    <location>
        <begin position="168"/>
        <end position="187"/>
    </location>
</feature>
<evidence type="ECO:0000313" key="4">
    <source>
        <dbReference type="Proteomes" id="UP000636505"/>
    </source>
</evidence>
<dbReference type="AlphaFoldDB" id="A0A8J7AG15"/>
<evidence type="ECO:0000256" key="1">
    <source>
        <dbReference type="SAM" id="MobiDB-lite"/>
    </source>
</evidence>
<keyword evidence="2" id="KW-1133">Transmembrane helix</keyword>